<sequence length="344" mass="37757">MLKYRVNHSSTTAGTSAVMAPACNVKVAEQALVYETADSQRESEKQNGEAKEGLKIISEKYDSYGNLSSSSLSKSSSSISSPTRDSVFLFPDPTGSKFREGVTEQDLLQVEMFYKSHKSEVIVCGCLANLYFGSVKSSFSRDQWTFALTGIPYLLLDSGDHHRERKLQIGIAEKGTGFTLWKEVIDSLTGYRAPHDSFHTLHLSTDHTKLAGLSLDDAGSAAEFYSHLCKLTSDPDDILLKIGGGKKNKKDKVKKKKYKPPQKNEISQPCCFVHVTKLEKPQINISSSAPEFISAPFNFEYKTAGDEDLSGSLSNMMDSNLTLNSSDSLNSGISDDRQSSETGK</sequence>
<dbReference type="AlphaFoldDB" id="A0AAE0SV96"/>
<keyword evidence="3" id="KW-1185">Reference proteome</keyword>
<evidence type="ECO:0000313" key="2">
    <source>
        <dbReference type="EMBL" id="KAK3598820.1"/>
    </source>
</evidence>
<dbReference type="InterPro" id="IPR011993">
    <property type="entry name" value="PH-like_dom_sf"/>
</dbReference>
<name>A0AAE0SV96_9BIVA</name>
<dbReference type="InterPro" id="IPR039142">
    <property type="entry name" value="NRF1/Ewg"/>
</dbReference>
<reference evidence="2" key="3">
    <citation type="submission" date="2023-05" db="EMBL/GenBank/DDBJ databases">
        <authorList>
            <person name="Smith C.H."/>
        </authorList>
    </citation>
    <scope>NUCLEOTIDE SEQUENCE</scope>
    <source>
        <strain evidence="2">CHS0354</strain>
        <tissue evidence="2">Mantle</tissue>
    </source>
</reference>
<feature type="region of interest" description="Disordered" evidence="1">
    <location>
        <begin position="310"/>
        <end position="344"/>
    </location>
</feature>
<dbReference type="PANTHER" id="PTHR20338">
    <property type="entry name" value="NUCLEAR RESPIRATORY FACTOR 1"/>
    <property type="match status" value="1"/>
</dbReference>
<organism evidence="2 3">
    <name type="scientific">Potamilus streckersoni</name>
    <dbReference type="NCBI Taxonomy" id="2493646"/>
    <lineage>
        <taxon>Eukaryota</taxon>
        <taxon>Metazoa</taxon>
        <taxon>Spiralia</taxon>
        <taxon>Lophotrochozoa</taxon>
        <taxon>Mollusca</taxon>
        <taxon>Bivalvia</taxon>
        <taxon>Autobranchia</taxon>
        <taxon>Heteroconchia</taxon>
        <taxon>Palaeoheterodonta</taxon>
        <taxon>Unionida</taxon>
        <taxon>Unionoidea</taxon>
        <taxon>Unionidae</taxon>
        <taxon>Ambleminae</taxon>
        <taxon>Lampsilini</taxon>
        <taxon>Potamilus</taxon>
    </lineage>
</organism>
<protein>
    <recommendedName>
        <fullName evidence="4">WH1 domain-containing protein</fullName>
    </recommendedName>
</protein>
<evidence type="ECO:0008006" key="4">
    <source>
        <dbReference type="Google" id="ProtNLM"/>
    </source>
</evidence>
<reference evidence="2" key="1">
    <citation type="journal article" date="2021" name="Genome Biol. Evol.">
        <title>A High-Quality Reference Genome for a Parasitic Bivalve with Doubly Uniparental Inheritance (Bivalvia: Unionida).</title>
        <authorList>
            <person name="Smith C.H."/>
        </authorList>
    </citation>
    <scope>NUCLEOTIDE SEQUENCE</scope>
    <source>
        <strain evidence="2">CHS0354</strain>
    </source>
</reference>
<proteinExistence type="predicted"/>
<accession>A0AAE0SV96</accession>
<dbReference type="Proteomes" id="UP001195483">
    <property type="component" value="Unassembled WGS sequence"/>
</dbReference>
<dbReference type="EMBL" id="JAEAOA010000511">
    <property type="protein sequence ID" value="KAK3598820.1"/>
    <property type="molecule type" value="Genomic_DNA"/>
</dbReference>
<feature type="compositionally biased region" description="Basic and acidic residues" evidence="1">
    <location>
        <begin position="334"/>
        <end position="344"/>
    </location>
</feature>
<comment type="caution">
    <text evidence="2">The sequence shown here is derived from an EMBL/GenBank/DDBJ whole genome shotgun (WGS) entry which is preliminary data.</text>
</comment>
<dbReference type="GO" id="GO:0006357">
    <property type="term" value="P:regulation of transcription by RNA polymerase II"/>
    <property type="evidence" value="ECO:0007669"/>
    <property type="project" value="InterPro"/>
</dbReference>
<reference evidence="2" key="2">
    <citation type="journal article" date="2021" name="Genome Biol. Evol.">
        <title>Developing a high-quality reference genome for a parasitic bivalve with doubly uniparental inheritance (Bivalvia: Unionida).</title>
        <authorList>
            <person name="Smith C.H."/>
        </authorList>
    </citation>
    <scope>NUCLEOTIDE SEQUENCE</scope>
    <source>
        <strain evidence="2">CHS0354</strain>
        <tissue evidence="2">Mantle</tissue>
    </source>
</reference>
<gene>
    <name evidence="2" type="ORF">CHS0354_007423</name>
</gene>
<evidence type="ECO:0000256" key="1">
    <source>
        <dbReference type="SAM" id="MobiDB-lite"/>
    </source>
</evidence>
<dbReference type="GO" id="GO:0003700">
    <property type="term" value="F:DNA-binding transcription factor activity"/>
    <property type="evidence" value="ECO:0007669"/>
    <property type="project" value="InterPro"/>
</dbReference>
<dbReference type="Gene3D" id="2.30.29.30">
    <property type="entry name" value="Pleckstrin-homology domain (PH domain)/Phosphotyrosine-binding domain (PTB)"/>
    <property type="match status" value="1"/>
</dbReference>
<evidence type="ECO:0000313" key="3">
    <source>
        <dbReference type="Proteomes" id="UP001195483"/>
    </source>
</evidence>
<feature type="compositionally biased region" description="Low complexity" evidence="1">
    <location>
        <begin position="318"/>
        <end position="331"/>
    </location>
</feature>